<gene>
    <name evidence="2" type="ORF">DEIGR_100115</name>
</gene>
<dbReference type="GO" id="GO:0005737">
    <property type="term" value="C:cytoplasm"/>
    <property type="evidence" value="ECO:0007669"/>
    <property type="project" value="TreeGrafter"/>
</dbReference>
<feature type="domain" description="Calcineurin-like phosphoesterase" evidence="1">
    <location>
        <begin position="171"/>
        <end position="359"/>
    </location>
</feature>
<dbReference type="GO" id="GO:0016791">
    <property type="term" value="F:phosphatase activity"/>
    <property type="evidence" value="ECO:0007669"/>
    <property type="project" value="TreeGrafter"/>
</dbReference>
<dbReference type="OrthoDB" id="9779903at2"/>
<sequence length="415" mass="43674">MQGVTLTAAPDVIELPALALVLLVGVPGSGRGAFAARHFAPDEVFDARTFPDADALRAAVVARLAAGELAVVIAPAVRPLERAPWSALAREHDVKAVAVLLDEDRAVLEARAGGTLSREELIAQVSELRRTAGGLRAEGFRQAWHLRGEQIGRVGVRRVPLRVDRRDLSGPFDLIGDVHGCLEELRDLLTRLGYVPDGESVTPPAGRTAVFLGDLTDRGPDSAGVLRLVMGMVASGAALCVTGNHDEKLLRALSGKAVKPLHGLDVTLAELQAAGPAFQAQVRTFLEGLPAHLVLDGGRLIAAHGGLPAHLHGRGSGRARSFALYGDTTGERDELGLPVRRDWAAGYAGAPLVAYGHTPHASPRWVGNTVNLDTGCAFGGALTALRYPERETLSVPARAVYAPPPRPLPPGQPQA</sequence>
<dbReference type="Gene3D" id="3.60.21.10">
    <property type="match status" value="1"/>
</dbReference>
<dbReference type="InterPro" id="IPR004843">
    <property type="entry name" value="Calcineurin-like_PHP"/>
</dbReference>
<dbReference type="PRINTS" id="PR00114">
    <property type="entry name" value="STPHPHTASE"/>
</dbReference>
<accession>A0A100HGA9</accession>
<dbReference type="SUPFAM" id="SSF56300">
    <property type="entry name" value="Metallo-dependent phosphatases"/>
    <property type="match status" value="1"/>
</dbReference>
<proteinExistence type="predicted"/>
<dbReference type="InterPro" id="IPR041780">
    <property type="entry name" value="MPP_PrpE-like"/>
</dbReference>
<dbReference type="Proteomes" id="UP000056209">
    <property type="component" value="Unassembled WGS sequence"/>
</dbReference>
<evidence type="ECO:0000259" key="1">
    <source>
        <dbReference type="Pfam" id="PF00149"/>
    </source>
</evidence>
<keyword evidence="3" id="KW-1185">Reference proteome</keyword>
<name>A0A100HGA9_9DEIO</name>
<dbReference type="InterPro" id="IPR050126">
    <property type="entry name" value="Ap4A_hydrolase"/>
</dbReference>
<dbReference type="RefSeq" id="WP_058974371.1">
    <property type="nucleotide sequence ID" value="NZ_BCMS01000001.1"/>
</dbReference>
<dbReference type="AlphaFoldDB" id="A0A100HGA9"/>
<evidence type="ECO:0000313" key="3">
    <source>
        <dbReference type="Proteomes" id="UP000056209"/>
    </source>
</evidence>
<dbReference type="CDD" id="cd07423">
    <property type="entry name" value="MPP_Prp_like"/>
    <property type="match status" value="1"/>
</dbReference>
<reference evidence="3" key="1">
    <citation type="submission" date="2015-11" db="EMBL/GenBank/DDBJ databases">
        <title>Draft Genome Sequence of the Radioresistant Bacterium Deinococcus grandis, Isolated from Freshwater Fish in Japan.</title>
        <authorList>
            <person name="Satoh K."/>
            <person name="Onodera T."/>
            <person name="Omoso K."/>
            <person name="Takeda-Yano K."/>
            <person name="Katayama T."/>
            <person name="Oono Y."/>
            <person name="Narumi I."/>
        </authorList>
    </citation>
    <scope>NUCLEOTIDE SEQUENCE [LARGE SCALE GENOMIC DNA]</scope>
    <source>
        <strain evidence="3">ATCC 43672</strain>
    </source>
</reference>
<dbReference type="EMBL" id="BCMS01000001">
    <property type="protein sequence ID" value="GAQ20088.1"/>
    <property type="molecule type" value="Genomic_DNA"/>
</dbReference>
<dbReference type="Pfam" id="PF00149">
    <property type="entry name" value="Metallophos"/>
    <property type="match status" value="1"/>
</dbReference>
<evidence type="ECO:0000313" key="2">
    <source>
        <dbReference type="EMBL" id="GAQ20088.1"/>
    </source>
</evidence>
<protein>
    <submittedName>
        <fullName evidence="2">Serine-threonine phosphatase</fullName>
    </submittedName>
</protein>
<comment type="caution">
    <text evidence="2">The sequence shown here is derived from an EMBL/GenBank/DDBJ whole genome shotgun (WGS) entry which is preliminary data.</text>
</comment>
<dbReference type="InterPro" id="IPR006186">
    <property type="entry name" value="Ser/Thr-sp_prot-phosphatase"/>
</dbReference>
<organism evidence="2 3">
    <name type="scientific">Deinococcus grandis</name>
    <dbReference type="NCBI Taxonomy" id="57498"/>
    <lineage>
        <taxon>Bacteria</taxon>
        <taxon>Thermotogati</taxon>
        <taxon>Deinococcota</taxon>
        <taxon>Deinococci</taxon>
        <taxon>Deinococcales</taxon>
        <taxon>Deinococcaceae</taxon>
        <taxon>Deinococcus</taxon>
    </lineage>
</organism>
<dbReference type="InterPro" id="IPR029052">
    <property type="entry name" value="Metallo-depent_PP-like"/>
</dbReference>
<dbReference type="PANTHER" id="PTHR42850:SF7">
    <property type="entry name" value="BIS(5'-NUCLEOSYL)-TETRAPHOSPHATASE PRPE [ASYMMETRICAL]"/>
    <property type="match status" value="1"/>
</dbReference>
<dbReference type="InterPro" id="IPR027417">
    <property type="entry name" value="P-loop_NTPase"/>
</dbReference>
<dbReference type="Gene3D" id="3.40.50.300">
    <property type="entry name" value="P-loop containing nucleotide triphosphate hydrolases"/>
    <property type="match status" value="1"/>
</dbReference>
<dbReference type="PANTHER" id="PTHR42850">
    <property type="entry name" value="METALLOPHOSPHOESTERASE"/>
    <property type="match status" value="1"/>
</dbReference>